<feature type="compositionally biased region" description="Polar residues" evidence="1">
    <location>
        <begin position="46"/>
        <end position="56"/>
    </location>
</feature>
<organism evidence="2 3">
    <name type="scientific">Pyrinomonas methylaliphatogenes</name>
    <dbReference type="NCBI Taxonomy" id="454194"/>
    <lineage>
        <taxon>Bacteria</taxon>
        <taxon>Pseudomonadati</taxon>
        <taxon>Acidobacteriota</taxon>
        <taxon>Blastocatellia</taxon>
        <taxon>Blastocatellales</taxon>
        <taxon>Pyrinomonadaceae</taxon>
        <taxon>Pyrinomonas</taxon>
    </lineage>
</organism>
<dbReference type="Proteomes" id="UP000031518">
    <property type="component" value="Unassembled WGS sequence"/>
</dbReference>
<name>A0A0B6X0F6_9BACT</name>
<evidence type="ECO:0000313" key="2">
    <source>
        <dbReference type="EMBL" id="CDM67003.1"/>
    </source>
</evidence>
<accession>A0A0B6X0F6</accession>
<dbReference type="EMBL" id="CBXV010000008">
    <property type="protein sequence ID" value="CDM67003.1"/>
    <property type="molecule type" value="Genomic_DNA"/>
</dbReference>
<reference evidence="2 3" key="1">
    <citation type="submission" date="2013-12" db="EMBL/GenBank/DDBJ databases">
        <authorList>
            <person name="Stott M."/>
        </authorList>
    </citation>
    <scope>NUCLEOTIDE SEQUENCE [LARGE SCALE GENOMIC DNA]</scope>
    <source>
        <strain evidence="2 3">K22</strain>
    </source>
</reference>
<sequence>MRISVLGLIIAVFAIGPIVAQEKIQTGNGGNAVGTKSSSHNREMNSSDSSQEINARSSNGGGGGGSYQSSQSSVSGSEGNSSLPGSGGGGGFQATGEEIPNMGRAPDRPNGIGRLDLRVFDEDGHPISKAYVKLESNRTDGFFCEAWGYSDARGVAVLPPLHMGRLKIIVKARGCKAQTLEIPASALAQPVRVTLRCGK</sequence>
<feature type="compositionally biased region" description="Low complexity" evidence="1">
    <location>
        <begin position="67"/>
        <end position="84"/>
    </location>
</feature>
<reference evidence="2 3" key="2">
    <citation type="submission" date="2015-01" db="EMBL/GenBank/DDBJ databases">
        <title>Complete genome sequence of Pyrinomonas methylaliphatogenes type strain K22T.</title>
        <authorList>
            <person name="Lee K.C.Y."/>
            <person name="Power J.F."/>
            <person name="Dunfield P.F."/>
            <person name="Morgan X.C."/>
            <person name="Huttenhower C."/>
            <person name="Stott M.B."/>
        </authorList>
    </citation>
    <scope>NUCLEOTIDE SEQUENCE [LARGE SCALE GENOMIC DNA]</scope>
    <source>
        <strain evidence="2 3">K22</strain>
    </source>
</reference>
<feature type="region of interest" description="Disordered" evidence="1">
    <location>
        <begin position="26"/>
        <end position="110"/>
    </location>
</feature>
<proteinExistence type="predicted"/>
<evidence type="ECO:0000313" key="3">
    <source>
        <dbReference type="Proteomes" id="UP000031518"/>
    </source>
</evidence>
<evidence type="ECO:0008006" key="4">
    <source>
        <dbReference type="Google" id="ProtNLM"/>
    </source>
</evidence>
<gene>
    <name evidence="2" type="ORF">PYK22_03052</name>
</gene>
<dbReference type="AlphaFoldDB" id="A0A0B6X0F6"/>
<evidence type="ECO:0000256" key="1">
    <source>
        <dbReference type="SAM" id="MobiDB-lite"/>
    </source>
</evidence>
<protein>
    <recommendedName>
        <fullName evidence="4">Carboxypeptidase regulatory-like domain</fullName>
    </recommendedName>
</protein>
<dbReference type="RefSeq" id="WP_041978549.1">
    <property type="nucleotide sequence ID" value="NZ_CBXV010000008.1"/>
</dbReference>
<keyword evidence="3" id="KW-1185">Reference proteome</keyword>